<dbReference type="GO" id="GO:0016799">
    <property type="term" value="F:hydrolase activity, hydrolyzing N-glycosyl compounds"/>
    <property type="evidence" value="ECO:0007669"/>
    <property type="project" value="InterPro"/>
</dbReference>
<sequence>MVDQRKLRFCATKPRIFVISDIANEPDDAQSLVRFLLYGNEFDIKGLVACTSAWMRSAVHPEQMKNIIEAYGQVVSNLNAHVHPENQYPDAQSLLQLLRTGPPVYGKRALDSDVPLSDGAALLIEQLTASEESLWILCWGGVNVLAQALQHIHKTKDPAVCAELRSRLRVYAISDQDDTGLWIRVQYPDIFFICSVHGWNNYALATWTGISGDIGGDFRDGGGPDTTLVSAPWLKKNIQVGPLGAVYPNSKFLMEGDTPTFLYLIQNGLGRPQNPEWGSWGGRYVPIDVSLSARHYADCADRVVGLDGRTYVSNQATIWRWREAYQNDFAARMQWTLSADVASVNHAPVPIVNGSKGPEPLLISIEASENVILDGSSSYDPNGNELKFSWFQYREPSTAWGDVIDPQLVKMDIKPVEDVKALPGSKVQFVLPGPEKCAIDFVTGKAQSKGQVLHIILEVKNNGSPCLYSYKRVVIHVTNEKLLGGRDRAFETVMDTLEV</sequence>
<keyword evidence="4" id="KW-1185">Reference proteome</keyword>
<dbReference type="Gene3D" id="3.90.245.10">
    <property type="entry name" value="Ribonucleoside hydrolase-like"/>
    <property type="match status" value="1"/>
</dbReference>
<dbReference type="Pfam" id="PF07632">
    <property type="entry name" value="Sde182_NH-like"/>
    <property type="match status" value="1"/>
</dbReference>
<evidence type="ECO:0000259" key="2">
    <source>
        <dbReference type="Pfam" id="PF21027"/>
    </source>
</evidence>
<feature type="domain" description="Cellulose-binding Sde182 C-terminal" evidence="2">
    <location>
        <begin position="371"/>
        <end position="477"/>
    </location>
</feature>
<protein>
    <submittedName>
        <fullName evidence="3">DUF1593-domain-containing protein</fullName>
    </submittedName>
</protein>
<dbReference type="EMBL" id="ML976988">
    <property type="protein sequence ID" value="KAF1957874.1"/>
    <property type="molecule type" value="Genomic_DNA"/>
</dbReference>
<dbReference type="InterPro" id="IPR048527">
    <property type="entry name" value="Sde182_C"/>
</dbReference>
<dbReference type="OrthoDB" id="3592035at2759"/>
<gene>
    <name evidence="3" type="ORF">CC80DRAFT_491215</name>
</gene>
<accession>A0A6A5TZV8</accession>
<dbReference type="Proteomes" id="UP000800035">
    <property type="component" value="Unassembled WGS sequence"/>
</dbReference>
<dbReference type="InterPro" id="IPR036452">
    <property type="entry name" value="Ribo_hydro-like"/>
</dbReference>
<dbReference type="AlphaFoldDB" id="A0A6A5TZV8"/>
<dbReference type="InterPro" id="IPR011483">
    <property type="entry name" value="Sde182_NH-like"/>
</dbReference>
<dbReference type="Pfam" id="PF21027">
    <property type="entry name" value="Sde0182_C"/>
    <property type="match status" value="1"/>
</dbReference>
<name>A0A6A5TZV8_9PLEO</name>
<dbReference type="Gene3D" id="2.60.40.10">
    <property type="entry name" value="Immunoglobulins"/>
    <property type="match status" value="1"/>
</dbReference>
<evidence type="ECO:0000313" key="3">
    <source>
        <dbReference type="EMBL" id="KAF1957874.1"/>
    </source>
</evidence>
<dbReference type="InterPro" id="IPR013783">
    <property type="entry name" value="Ig-like_fold"/>
</dbReference>
<evidence type="ECO:0000313" key="4">
    <source>
        <dbReference type="Proteomes" id="UP000800035"/>
    </source>
</evidence>
<reference evidence="3" key="1">
    <citation type="journal article" date="2020" name="Stud. Mycol.">
        <title>101 Dothideomycetes genomes: a test case for predicting lifestyles and emergence of pathogens.</title>
        <authorList>
            <person name="Haridas S."/>
            <person name="Albert R."/>
            <person name="Binder M."/>
            <person name="Bloem J."/>
            <person name="Labutti K."/>
            <person name="Salamov A."/>
            <person name="Andreopoulos B."/>
            <person name="Baker S."/>
            <person name="Barry K."/>
            <person name="Bills G."/>
            <person name="Bluhm B."/>
            <person name="Cannon C."/>
            <person name="Castanera R."/>
            <person name="Culley D."/>
            <person name="Daum C."/>
            <person name="Ezra D."/>
            <person name="Gonzalez J."/>
            <person name="Henrissat B."/>
            <person name="Kuo A."/>
            <person name="Liang C."/>
            <person name="Lipzen A."/>
            <person name="Lutzoni F."/>
            <person name="Magnuson J."/>
            <person name="Mondo S."/>
            <person name="Nolan M."/>
            <person name="Ohm R."/>
            <person name="Pangilinan J."/>
            <person name="Park H.-J."/>
            <person name="Ramirez L."/>
            <person name="Alfaro M."/>
            <person name="Sun H."/>
            <person name="Tritt A."/>
            <person name="Yoshinaga Y."/>
            <person name="Zwiers L.-H."/>
            <person name="Turgeon B."/>
            <person name="Goodwin S."/>
            <person name="Spatafora J."/>
            <person name="Crous P."/>
            <person name="Grigoriev I."/>
        </authorList>
    </citation>
    <scope>NUCLEOTIDE SEQUENCE</scope>
    <source>
        <strain evidence="3">CBS 675.92</strain>
    </source>
</reference>
<feature type="domain" description="Cellulose-binding Sde182 nucleoside hydrolase-like" evidence="1">
    <location>
        <begin position="15"/>
        <end position="284"/>
    </location>
</feature>
<organism evidence="3 4">
    <name type="scientific">Byssothecium circinans</name>
    <dbReference type="NCBI Taxonomy" id="147558"/>
    <lineage>
        <taxon>Eukaryota</taxon>
        <taxon>Fungi</taxon>
        <taxon>Dikarya</taxon>
        <taxon>Ascomycota</taxon>
        <taxon>Pezizomycotina</taxon>
        <taxon>Dothideomycetes</taxon>
        <taxon>Pleosporomycetidae</taxon>
        <taxon>Pleosporales</taxon>
        <taxon>Massarineae</taxon>
        <taxon>Massarinaceae</taxon>
        <taxon>Byssothecium</taxon>
    </lineage>
</organism>
<proteinExistence type="predicted"/>
<evidence type="ECO:0000259" key="1">
    <source>
        <dbReference type="Pfam" id="PF07632"/>
    </source>
</evidence>